<comment type="caution">
    <text evidence="2">The sequence shown here is derived from an EMBL/GenBank/DDBJ whole genome shotgun (WGS) entry which is preliminary data.</text>
</comment>
<reference evidence="2" key="1">
    <citation type="submission" date="2021-07" db="EMBL/GenBank/DDBJ databases">
        <authorList>
            <person name="Fernandez M."/>
            <person name="Pereira P."/>
            <person name="Torres Tejerizo G.A."/>
            <person name="Gonzalez P."/>
            <person name="Agostini E."/>
        </authorList>
    </citation>
    <scope>NUCLEOTIDE SEQUENCE</scope>
    <source>
        <strain evidence="2">SFC 500-1A</strain>
    </source>
</reference>
<evidence type="ECO:0000313" key="3">
    <source>
        <dbReference type="Proteomes" id="UP000887320"/>
    </source>
</evidence>
<sequence length="117" mass="13851">MENYEYWVNVYSAVFSILIISLSLNSIIFIKDKINKVLSFFVFTGLYSLILSYFFGKAFIGYTQQELLFKFIFEGYRAHIFHGNIYLLITLVLLILLILRLLINRKNLHRQVKDRAS</sequence>
<proteinExistence type="predicted"/>
<dbReference type="AlphaFoldDB" id="A0A8X8GG40"/>
<dbReference type="EMBL" id="JAHWXT010000001">
    <property type="protein sequence ID" value="MCF0263941.1"/>
    <property type="molecule type" value="Genomic_DNA"/>
</dbReference>
<keyword evidence="1" id="KW-1133">Transmembrane helix</keyword>
<name>A0A8X8GG40_ACIGI</name>
<gene>
    <name evidence="2" type="ORF">KW868_05585</name>
</gene>
<dbReference type="Proteomes" id="UP000887320">
    <property type="component" value="Unassembled WGS sequence"/>
</dbReference>
<evidence type="ECO:0000313" key="2">
    <source>
        <dbReference type="EMBL" id="MCF0263941.1"/>
    </source>
</evidence>
<feature type="transmembrane region" description="Helical" evidence="1">
    <location>
        <begin position="37"/>
        <end position="60"/>
    </location>
</feature>
<feature type="transmembrane region" description="Helical" evidence="1">
    <location>
        <begin position="80"/>
        <end position="103"/>
    </location>
</feature>
<feature type="transmembrane region" description="Helical" evidence="1">
    <location>
        <begin position="6"/>
        <end position="30"/>
    </location>
</feature>
<accession>A0A8X8GG40</accession>
<dbReference type="RefSeq" id="WP_105714735.1">
    <property type="nucleotide sequence ID" value="NZ_CAURYM010000020.1"/>
</dbReference>
<evidence type="ECO:0000256" key="1">
    <source>
        <dbReference type="SAM" id="Phobius"/>
    </source>
</evidence>
<organism evidence="2 3">
    <name type="scientific">Acinetobacter guillouiae</name>
    <name type="common">Acinetobacter genomosp. 11</name>
    <dbReference type="NCBI Taxonomy" id="106649"/>
    <lineage>
        <taxon>Bacteria</taxon>
        <taxon>Pseudomonadati</taxon>
        <taxon>Pseudomonadota</taxon>
        <taxon>Gammaproteobacteria</taxon>
        <taxon>Moraxellales</taxon>
        <taxon>Moraxellaceae</taxon>
        <taxon>Acinetobacter</taxon>
    </lineage>
</organism>
<keyword evidence="1" id="KW-0812">Transmembrane</keyword>
<protein>
    <submittedName>
        <fullName evidence="2">DUF2254 domain-containing protein</fullName>
    </submittedName>
</protein>
<keyword evidence="1" id="KW-0472">Membrane</keyword>